<dbReference type="AlphaFoldDB" id="A0A3E1NMV9"/>
<gene>
    <name evidence="1" type="ORF">DXN04_33760</name>
</gene>
<sequence length="162" mass="18061">MSKYWFLFFFVGVWACNEMPKDKKADVVNDSVPIAATQIDSVPTKPNVTDDQPGNHPVTDCDEALNLMFQTSSYKPDGKYKLSDYRIHINDPADADDPSIGIQIYFVKNGDSSIAGVLNLDLQVGKLLDLSPHLDHPVELTFDSSYLKIIRKRCGNLPPGLF</sequence>
<dbReference type="Proteomes" id="UP000261174">
    <property type="component" value="Unassembled WGS sequence"/>
</dbReference>
<organism evidence="1 2">
    <name type="scientific">Chitinophaga silvisoli</name>
    <dbReference type="NCBI Taxonomy" id="2291814"/>
    <lineage>
        <taxon>Bacteria</taxon>
        <taxon>Pseudomonadati</taxon>
        <taxon>Bacteroidota</taxon>
        <taxon>Chitinophagia</taxon>
        <taxon>Chitinophagales</taxon>
        <taxon>Chitinophagaceae</taxon>
        <taxon>Chitinophaga</taxon>
    </lineage>
</organism>
<accession>A0A3E1NMV9</accession>
<name>A0A3E1NMV9_9BACT</name>
<keyword evidence="2" id="KW-1185">Reference proteome</keyword>
<evidence type="ECO:0000313" key="2">
    <source>
        <dbReference type="Proteomes" id="UP000261174"/>
    </source>
</evidence>
<protein>
    <submittedName>
        <fullName evidence="1">Uncharacterized protein</fullName>
    </submittedName>
</protein>
<dbReference type="RefSeq" id="WP_116857832.1">
    <property type="nucleotide sequence ID" value="NZ_QTJV01000029.1"/>
</dbReference>
<dbReference type="OrthoDB" id="662846at2"/>
<evidence type="ECO:0000313" key="1">
    <source>
        <dbReference type="EMBL" id="RFM29252.1"/>
    </source>
</evidence>
<reference evidence="1 2" key="1">
    <citation type="submission" date="2018-08" db="EMBL/GenBank/DDBJ databases">
        <title>Chitinophaga sp. K20C18050901, a novel bacterium isolated from forest soil.</title>
        <authorList>
            <person name="Wang C."/>
        </authorList>
    </citation>
    <scope>NUCLEOTIDE SEQUENCE [LARGE SCALE GENOMIC DNA]</scope>
    <source>
        <strain evidence="1 2">K20C18050901</strain>
    </source>
</reference>
<dbReference type="EMBL" id="QTJV01000029">
    <property type="protein sequence ID" value="RFM29252.1"/>
    <property type="molecule type" value="Genomic_DNA"/>
</dbReference>
<proteinExistence type="predicted"/>
<comment type="caution">
    <text evidence="1">The sequence shown here is derived from an EMBL/GenBank/DDBJ whole genome shotgun (WGS) entry which is preliminary data.</text>
</comment>